<dbReference type="EMBL" id="BK059084">
    <property type="protein sequence ID" value="DAE28340.1"/>
    <property type="molecule type" value="Genomic_DNA"/>
</dbReference>
<sequence>MKYISNAKYGEPVETGTIYRGDNKRLGICVHTLCGCGETLYMNCQTLGIVDRKLNSTSIMSAISEAQLLVKRELDLLSKELNSILNSEIEISRY</sequence>
<organism evidence="1">
    <name type="scientific">virus sp. ctRTq15</name>
    <dbReference type="NCBI Taxonomy" id="2828253"/>
    <lineage>
        <taxon>Viruses</taxon>
    </lineage>
</organism>
<accession>A0A8S5RBI9</accession>
<name>A0A8S5RBI9_9VIRU</name>
<reference evidence="1" key="1">
    <citation type="journal article" date="2021" name="Proc. Natl. Acad. Sci. U.S.A.">
        <title>A Catalog of Tens of Thousands of Viruses from Human Metagenomes Reveals Hidden Associations with Chronic Diseases.</title>
        <authorList>
            <person name="Tisza M.J."/>
            <person name="Buck C.B."/>
        </authorList>
    </citation>
    <scope>NUCLEOTIDE SEQUENCE</scope>
    <source>
        <strain evidence="1">CtRTq15</strain>
    </source>
</reference>
<proteinExistence type="predicted"/>
<evidence type="ECO:0000313" key="1">
    <source>
        <dbReference type="EMBL" id="DAE28340.1"/>
    </source>
</evidence>
<protein>
    <submittedName>
        <fullName evidence="1">Uncharacterized protein</fullName>
    </submittedName>
</protein>